<reference evidence="7" key="1">
    <citation type="submission" date="2023-06" db="EMBL/GenBank/DDBJ databases">
        <title>Complete genome sequences of three Prunus-infecting nepoviruses: apricot latent ringspot virus, myrobolan latent ringspot virus and a novel nepovirus from smooth stone peach (Prunus mira Koehne).</title>
        <authorList>
            <person name="Khalili M."/>
            <person name="Candresse T."/>
            <person name="Faure C."/>
            <person name="Brans Y."/>
            <person name="Marais A."/>
        </authorList>
    </citation>
    <scope>NUCLEOTIDE SEQUENCE</scope>
    <source>
        <strain evidence="7">Pc</strain>
    </source>
</reference>
<evidence type="ECO:0000313" key="7">
    <source>
        <dbReference type="EMBL" id="WMM35424.1"/>
    </source>
</evidence>
<organism evidence="7">
    <name type="scientific">Mirobolan latent ringspot virus</name>
    <dbReference type="NCBI Taxonomy" id="3072196"/>
    <lineage>
        <taxon>Viruses</taxon>
        <taxon>Riboviria</taxon>
        <taxon>Orthornavirae</taxon>
        <taxon>Pisuviricota</taxon>
        <taxon>Pisoniviricetes</taxon>
        <taxon>Picornavirales</taxon>
        <taxon>Secoviridae</taxon>
        <taxon>Comovirinae</taxon>
        <taxon>Nepovirus</taxon>
    </lineage>
</organism>
<protein>
    <submittedName>
        <fullName evidence="7">Polyprotein</fullName>
    </submittedName>
</protein>
<dbReference type="Gene3D" id="2.60.120.20">
    <property type="match status" value="2"/>
</dbReference>
<evidence type="ECO:0000259" key="6">
    <source>
        <dbReference type="Pfam" id="PF03689"/>
    </source>
</evidence>
<dbReference type="EMBL" id="OR141116">
    <property type="protein sequence ID" value="WMM35424.1"/>
    <property type="molecule type" value="Genomic_RNA"/>
</dbReference>
<dbReference type="Pfam" id="PF03688">
    <property type="entry name" value="Nepo_coat_C"/>
    <property type="match status" value="1"/>
</dbReference>
<evidence type="ECO:0000259" key="5">
    <source>
        <dbReference type="Pfam" id="PF03688"/>
    </source>
</evidence>
<name>A0AA51RAH1_9SECO</name>
<evidence type="ECO:0000259" key="4">
    <source>
        <dbReference type="Pfam" id="PF03391"/>
    </source>
</evidence>
<evidence type="ECO:0000256" key="2">
    <source>
        <dbReference type="ARBA" id="ARBA00022561"/>
    </source>
</evidence>
<proteinExistence type="predicted"/>
<comment type="subcellular location">
    <subcellularLocation>
        <location evidence="1">Virion</location>
    </subcellularLocation>
</comment>
<keyword evidence="3" id="KW-0946">Virion</keyword>
<accession>A0AA51RAH1</accession>
<keyword evidence="2" id="KW-0167">Capsid protein</keyword>
<dbReference type="GO" id="GO:0005198">
    <property type="term" value="F:structural molecule activity"/>
    <property type="evidence" value="ECO:0007669"/>
    <property type="project" value="InterPro"/>
</dbReference>
<dbReference type="InterPro" id="IPR029053">
    <property type="entry name" value="Viral_coat"/>
</dbReference>
<dbReference type="InterPro" id="IPR005306">
    <property type="entry name" value="Nepo_coat_N"/>
</dbReference>
<dbReference type="Pfam" id="PF03391">
    <property type="entry name" value="Nepo_coat"/>
    <property type="match status" value="1"/>
</dbReference>
<dbReference type="SUPFAM" id="SSF88633">
    <property type="entry name" value="Positive stranded ssRNA viruses"/>
    <property type="match status" value="3"/>
</dbReference>
<dbReference type="InterPro" id="IPR005305">
    <property type="entry name" value="Nepo_coat_C"/>
</dbReference>
<sequence length="1459" mass="162430">MAFDLFSFLDTFDVEAYASERIAAFRADVRVSQGLAPIVPAHLLPEGVCQVLADEVSVNGPAKSIVTRASVLAGIVERAIELASIVSPVRWLFQRRAGRAIWALTAEMLKYASRWGIILALSMEKESCWIPICSSGAYAVGIEQVLTKNGALKAPNHGVQPHVAEEPKTNLPLQMEVAEELDTNLPVQLGVAEEHSTNLEVQLPIAGELGTQFIECTEAFFDALLEEEQEVQTSVSGLWPDKTVFVPVNEQFTKRGDENYAEWCAEVPWFVTTREYESLCEIFDLSEMNLSLHGNWPCHLPAVPSELLDVSSPNHEFDMGWGVPEVTTFDINRLIMAIFKLTCCKEMKQSSAVVCSPFIEYYHDSLVGPFANPILYPNGCGPIDRPIWQGCRNAPYSLIKFPPFIGDLTFLFGEVSSLDFVFSSEEEDEFVDCDPDEDDINNIVPARIFERCPYEAFPRVYKRVAYKPRIFEKVEKVYVSPSLRQKCAISMHNCWDRRLKNAYLEDCIYCAFDALDRRELLFTQLSLHTDWLPAQKLKTAGPPPMGAMGRLTQLHSIGSTNFKAAANMLFAFAHSEREQEEVSAKLADKAEEDHDKYWSSIDSVKSQLKKKKGKKVPNSSEGMLGDKKTKLVEKDVFTKVVHGGFMDKVRYRFQTDSAHLLTEQTFPLRDENVYVGANKGVPIYTRLPTFSEAELRKLKDKAEMSNTEVVALDMAIQSHVPQGTPMVAFSTIMDGRTDDPHVAAQCGSYFDLGRGRCQALSLPLVNFNLNDLFKRLGNDDPELYLATYFNDTQGYRAGELVFTYGSSELLEHKPDAYTNKSLCKDSWDDILKRNVLKGNRIVKGFNVIDTISQDFDQEIPEFGEVNFITKPSSSVMPTKAFTAKGIKENTMGRPLQRTCSMARVPFGRVPTRNLTSFGGIGVQVQRTDIGVTPSNMQAPRMSDFHSEREYGVVITKTLEVPKDAKKGTHLGSIDLYQEARIQRKLAYRQCLLTGLTDPKILIRVNSPINPFCGLTIGIVADYFSRVDPVGKLAGKLPPLLGNSMPQYLHCVGQSGFSEFLLDTTQELGHSLYMVNRGIATPMFHFYLYEDNAVTAAEKWQITVEILLRQIDEVEEAVDSPILTVPYNVNNTFLVQKRYLGPASFKLGLSNPILTSSIGLADLETYSGTKQCLGMYAAMTRLLQGTGGRINGTIRKLGSSFVSGSMRMLFWFGPAYPTLEDSSNYPHLDFILEGEKPFSLEIRAPMARAPLRGRDGKMVFYLLGGPLAAKGVSSDLSFSIYIEGISEAVVPSHVQYMDQDVVWAQVEGLFPDSGHIFVPNHICDWKPSDVTVIMRENPISAIFGACGFFKGRVSMTIQWVANGKLADTGSAVWVGKCFGTSRSHDILETYTSNVYIPGSCSFELDVGDFTGCNIPGGTGNSLQFIKIWVEKGSNVGHFRISIRLLPGFAFYGRSVLLTGT</sequence>
<feature type="domain" description="Nepovirus coat protein N-terminal" evidence="6">
    <location>
        <begin position="953"/>
        <end position="1028"/>
    </location>
</feature>
<evidence type="ECO:0000256" key="1">
    <source>
        <dbReference type="ARBA" id="ARBA00004328"/>
    </source>
</evidence>
<evidence type="ECO:0000256" key="3">
    <source>
        <dbReference type="ARBA" id="ARBA00022844"/>
    </source>
</evidence>
<dbReference type="InterPro" id="IPR005054">
    <property type="entry name" value="Nepo_coat"/>
</dbReference>
<feature type="domain" description="Nepovirus coat protein C-terminal" evidence="5">
    <location>
        <begin position="1298"/>
        <end position="1453"/>
    </location>
</feature>
<feature type="domain" description="Nepovirus coat protein" evidence="4">
    <location>
        <begin position="1120"/>
        <end position="1285"/>
    </location>
</feature>
<dbReference type="GO" id="GO:0019028">
    <property type="term" value="C:viral capsid"/>
    <property type="evidence" value="ECO:0007669"/>
    <property type="project" value="UniProtKB-KW"/>
</dbReference>
<dbReference type="Pfam" id="PF03689">
    <property type="entry name" value="Nepo_coat_N"/>
    <property type="match status" value="1"/>
</dbReference>